<feature type="domain" description="C2H2-type" evidence="6">
    <location>
        <begin position="606"/>
        <end position="628"/>
    </location>
</feature>
<dbReference type="PANTHER" id="PTHR24379">
    <property type="entry name" value="KRAB AND ZINC FINGER DOMAIN-CONTAINING"/>
    <property type="match status" value="1"/>
</dbReference>
<dbReference type="Gene3D" id="3.30.160.60">
    <property type="entry name" value="Classic Zinc Finger"/>
    <property type="match status" value="9"/>
</dbReference>
<feature type="domain" description="C2H2-type" evidence="6">
    <location>
        <begin position="739"/>
        <end position="766"/>
    </location>
</feature>
<organism evidence="7 8">
    <name type="scientific">Dreissena polymorpha</name>
    <name type="common">Zebra mussel</name>
    <name type="synonym">Mytilus polymorpha</name>
    <dbReference type="NCBI Taxonomy" id="45954"/>
    <lineage>
        <taxon>Eukaryota</taxon>
        <taxon>Metazoa</taxon>
        <taxon>Spiralia</taxon>
        <taxon>Lophotrochozoa</taxon>
        <taxon>Mollusca</taxon>
        <taxon>Bivalvia</taxon>
        <taxon>Autobranchia</taxon>
        <taxon>Heteroconchia</taxon>
        <taxon>Euheterodonta</taxon>
        <taxon>Imparidentia</taxon>
        <taxon>Neoheterodontei</taxon>
        <taxon>Myida</taxon>
        <taxon>Dreissenoidea</taxon>
        <taxon>Dreissenidae</taxon>
        <taxon>Dreissena</taxon>
    </lineage>
</organism>
<evidence type="ECO:0000259" key="6">
    <source>
        <dbReference type="PROSITE" id="PS50157"/>
    </source>
</evidence>
<feature type="domain" description="C2H2-type" evidence="6">
    <location>
        <begin position="920"/>
        <end position="947"/>
    </location>
</feature>
<evidence type="ECO:0000256" key="3">
    <source>
        <dbReference type="ARBA" id="ARBA00022771"/>
    </source>
</evidence>
<dbReference type="EMBL" id="JAIWYP010000002">
    <property type="protein sequence ID" value="KAH3872047.1"/>
    <property type="molecule type" value="Genomic_DNA"/>
</dbReference>
<dbReference type="Pfam" id="PF00096">
    <property type="entry name" value="zf-C2H2"/>
    <property type="match status" value="2"/>
</dbReference>
<keyword evidence="1" id="KW-0479">Metal-binding</keyword>
<keyword evidence="4" id="KW-0862">Zinc</keyword>
<feature type="domain" description="C2H2-type" evidence="6">
    <location>
        <begin position="796"/>
        <end position="825"/>
    </location>
</feature>
<keyword evidence="8" id="KW-1185">Reference proteome</keyword>
<dbReference type="GO" id="GO:0000977">
    <property type="term" value="F:RNA polymerase II transcription regulatory region sequence-specific DNA binding"/>
    <property type="evidence" value="ECO:0007669"/>
    <property type="project" value="TreeGrafter"/>
</dbReference>
<dbReference type="InterPro" id="IPR036236">
    <property type="entry name" value="Znf_C2H2_sf"/>
</dbReference>
<dbReference type="InterPro" id="IPR013087">
    <property type="entry name" value="Znf_C2H2_type"/>
</dbReference>
<comment type="caution">
    <text evidence="7">The sequence shown here is derived from an EMBL/GenBank/DDBJ whole genome shotgun (WGS) entry which is preliminary data.</text>
</comment>
<proteinExistence type="predicted"/>
<dbReference type="FunFam" id="3.30.160.60:FF:000625">
    <property type="entry name" value="Zinc finger protein 536"/>
    <property type="match status" value="1"/>
</dbReference>
<dbReference type="Pfam" id="PF05605">
    <property type="entry name" value="zf-Di19"/>
    <property type="match status" value="1"/>
</dbReference>
<gene>
    <name evidence="7" type="ORF">DPMN_035260</name>
</gene>
<evidence type="ECO:0000256" key="2">
    <source>
        <dbReference type="ARBA" id="ARBA00022737"/>
    </source>
</evidence>
<evidence type="ECO:0000313" key="7">
    <source>
        <dbReference type="EMBL" id="KAH3872047.1"/>
    </source>
</evidence>
<dbReference type="PROSITE" id="PS00028">
    <property type="entry name" value="ZINC_FINGER_C2H2_1"/>
    <property type="match status" value="12"/>
</dbReference>
<evidence type="ECO:0000256" key="4">
    <source>
        <dbReference type="ARBA" id="ARBA00022833"/>
    </source>
</evidence>
<feature type="domain" description="C2H2-type" evidence="6">
    <location>
        <begin position="509"/>
        <end position="536"/>
    </location>
</feature>
<dbReference type="AlphaFoldDB" id="A0A9D4M6Z0"/>
<evidence type="ECO:0000256" key="5">
    <source>
        <dbReference type="PROSITE-ProRule" id="PRU00042"/>
    </source>
</evidence>
<keyword evidence="3 5" id="KW-0863">Zinc-finger</keyword>
<dbReference type="Proteomes" id="UP000828390">
    <property type="component" value="Unassembled WGS sequence"/>
</dbReference>
<dbReference type="SUPFAM" id="SSF57667">
    <property type="entry name" value="beta-beta-alpha zinc fingers"/>
    <property type="match status" value="5"/>
</dbReference>
<dbReference type="GO" id="GO:0005634">
    <property type="term" value="C:nucleus"/>
    <property type="evidence" value="ECO:0007669"/>
    <property type="project" value="TreeGrafter"/>
</dbReference>
<keyword evidence="2" id="KW-0677">Repeat</keyword>
<evidence type="ECO:0000256" key="1">
    <source>
        <dbReference type="ARBA" id="ARBA00022723"/>
    </source>
</evidence>
<feature type="domain" description="C2H2-type" evidence="6">
    <location>
        <begin position="892"/>
        <end position="919"/>
    </location>
</feature>
<dbReference type="PANTHER" id="PTHR24379:SF121">
    <property type="entry name" value="C2H2-TYPE DOMAIN-CONTAINING PROTEIN"/>
    <property type="match status" value="1"/>
</dbReference>
<name>A0A9D4M6Z0_DREPO</name>
<accession>A0A9D4M6Z0</accession>
<feature type="domain" description="C2H2-type" evidence="6">
    <location>
        <begin position="682"/>
        <end position="710"/>
    </location>
</feature>
<sequence>MDAKENDIEPQDMNDYNQSLRRIDGCPKEVIHQQSSTDSSSNQTVQCQTCSLCFRENEQFAFVQHMLIKHRGAVFPCPKCGDDISCLADYDKHGKCSATHRRFLCDLCDMTFTRKDTRNRHKTRKHDDSRTKKTITALSISTLRLEHDSESIQNATRMESKRVPVIKALAWRHNEPKTTLNTVPETELIEDNLMSGAKSSGRIPKLKTSKINLDSTMLDVPKSHVHVDCAELKFRAENEENVDNHTGPGDIDSALRSLHDICSSLEGSGCDVLVVTADSQRCRWFGTLTGKSFASERSQVLDHFFQFCNDPCRISVLDVTKNVSLRKDKRKSVATSSKKPKKVKTVDAHKQQEEAVVISEETISGETQSYQFTTEIQDIEGMNNIVNDYGYEMKQLNVMHENLTDTEATDFETADADDDYIDGTNSDFEDDIKTNKKRTKQPKKKTPINKIGTVKERENGRANFLLGIIADLQKFENGDLTNVARVIRQRFKSGQCNVYTVSDLDKGNYKCSKCGYNFLWQKHLDLHQHKYKDCQPDENFGPSRQNILKEEIQYCHEETGVVVTATLMDLLKTSKNDCICKICNKKMTTPFSLQKHIVSHNNNPVFKCNICRQTFTTDFLLSAHLKDHFLKPYECMNCDWRFDCEELLAKHQSGVTCNLDNAGIRELFENSSTVQNANTFQYKCPVCAKVMESLQLLGAHVNKQHPHEKCQFQCEICNTIVYDVHWYTKHMEQHQKKTFKCPFCDREFKSRQICSNHCRDHKTKMKMLICTVCGKTFNMKRKLDVHMRIHTGESPFACKVEGCNKAFRSAPLLEQHSWTHNSHSFICDICGQRYKNPKHLGHHRLSHTIQWRYQCTFCPEKYHTIFKFKGHLVHSHPEKKEEAEKIWGIKIYQCQFCNKLYHDGDKLKEHENRHRGVKPFECSKCGKCFVSRENHRVHVENHLGLRALKCSICSRRFKKQEFLQSHMKRVHSVQTETVDRTSEHTEDESPLNLTRRTSFEIMVNDSLQPLPAVPYVPRMDTSTMDEEKTMFVDTIQNHKDLNMLSVENASTALADVSAHGLHVSYLLKHGLHVSYLLKHGLHVSYLLKHGLHVSYLLKHGLHVSYLLKHGLHVSYLLKHGLHVSYLLKHGLHVSYLLKDGLH</sequence>
<dbReference type="GO" id="GO:0000981">
    <property type="term" value="F:DNA-binding transcription factor activity, RNA polymerase II-specific"/>
    <property type="evidence" value="ECO:0007669"/>
    <property type="project" value="TreeGrafter"/>
</dbReference>
<feature type="domain" description="C2H2-type" evidence="6">
    <location>
        <begin position="948"/>
        <end position="976"/>
    </location>
</feature>
<feature type="domain" description="C2H2-type" evidence="6">
    <location>
        <begin position="825"/>
        <end position="848"/>
    </location>
</feature>
<feature type="domain" description="C2H2-type" evidence="6">
    <location>
        <begin position="103"/>
        <end position="131"/>
    </location>
</feature>
<reference evidence="7" key="2">
    <citation type="submission" date="2020-11" db="EMBL/GenBank/DDBJ databases">
        <authorList>
            <person name="McCartney M.A."/>
            <person name="Auch B."/>
            <person name="Kono T."/>
            <person name="Mallez S."/>
            <person name="Becker A."/>
            <person name="Gohl D.M."/>
            <person name="Silverstein K.A.T."/>
            <person name="Koren S."/>
            <person name="Bechman K.B."/>
            <person name="Herman A."/>
            <person name="Abrahante J.E."/>
            <person name="Garbe J."/>
        </authorList>
    </citation>
    <scope>NUCLEOTIDE SEQUENCE</scope>
    <source>
        <strain evidence="7">Duluth1</strain>
        <tissue evidence="7">Whole animal</tissue>
    </source>
</reference>
<protein>
    <recommendedName>
        <fullName evidence="6">C2H2-type domain-containing protein</fullName>
    </recommendedName>
</protein>
<dbReference type="SMART" id="SM00355">
    <property type="entry name" value="ZnF_C2H2"/>
    <property type="match status" value="17"/>
</dbReference>
<dbReference type="InterPro" id="IPR008598">
    <property type="entry name" value="Di19_Zn-bd"/>
</dbReference>
<evidence type="ECO:0000313" key="8">
    <source>
        <dbReference type="Proteomes" id="UP000828390"/>
    </source>
</evidence>
<dbReference type="GO" id="GO:0008270">
    <property type="term" value="F:zinc ion binding"/>
    <property type="evidence" value="ECO:0007669"/>
    <property type="project" value="UniProtKB-KW"/>
</dbReference>
<dbReference type="PROSITE" id="PS50157">
    <property type="entry name" value="ZINC_FINGER_C2H2_2"/>
    <property type="match status" value="11"/>
</dbReference>
<feature type="domain" description="C2H2-type" evidence="6">
    <location>
        <begin position="768"/>
        <end position="795"/>
    </location>
</feature>
<reference evidence="7" key="1">
    <citation type="journal article" date="2019" name="bioRxiv">
        <title>The Genome of the Zebra Mussel, Dreissena polymorpha: A Resource for Invasive Species Research.</title>
        <authorList>
            <person name="McCartney M.A."/>
            <person name="Auch B."/>
            <person name="Kono T."/>
            <person name="Mallez S."/>
            <person name="Zhang Y."/>
            <person name="Obille A."/>
            <person name="Becker A."/>
            <person name="Abrahante J.E."/>
            <person name="Garbe J."/>
            <person name="Badalamenti J.P."/>
            <person name="Herman A."/>
            <person name="Mangelson H."/>
            <person name="Liachko I."/>
            <person name="Sullivan S."/>
            <person name="Sone E.D."/>
            <person name="Koren S."/>
            <person name="Silverstein K.A.T."/>
            <person name="Beckman K.B."/>
            <person name="Gohl D.M."/>
        </authorList>
    </citation>
    <scope>NUCLEOTIDE SEQUENCE</scope>
    <source>
        <strain evidence="7">Duluth1</strain>
        <tissue evidence="7">Whole animal</tissue>
    </source>
</reference>